<protein>
    <recommendedName>
        <fullName evidence="4">SH3 domain-containing protein</fullName>
    </recommendedName>
</protein>
<evidence type="ECO:0008006" key="4">
    <source>
        <dbReference type="Google" id="ProtNLM"/>
    </source>
</evidence>
<keyword evidence="1" id="KW-0732">Signal</keyword>
<dbReference type="EMBL" id="BAAAZI010000006">
    <property type="protein sequence ID" value="GAA4139291.1"/>
    <property type="molecule type" value="Genomic_DNA"/>
</dbReference>
<sequence length="237" mass="26640">MKKSLYTNLKVLFIALICFFANFSYAQMAIVQSTDGYSNLRSAGSTNAKIISPLQNNTVVLVDELYAEEHPNDKWLKVYVGSDPYCLNCSSDLSKHKTGFIHESQLRFIKDLKKAASSDIKMSYTISPFKATGKQIKYADNEKTVIASINGKSYFGADCGIPKTEIQKVEATVKGKKFNVPLDYIWSIINAQNNFQYFQNGNNFFAIQSLGDGACYSEVVWVFDAKGLKQRMLGWSY</sequence>
<keyword evidence="3" id="KW-1185">Reference proteome</keyword>
<proteinExistence type="predicted"/>
<feature type="chain" id="PRO_5047280703" description="SH3 domain-containing protein" evidence="1">
    <location>
        <begin position="27"/>
        <end position="237"/>
    </location>
</feature>
<dbReference type="Proteomes" id="UP001500101">
    <property type="component" value="Unassembled WGS sequence"/>
</dbReference>
<reference evidence="3" key="1">
    <citation type="journal article" date="2019" name="Int. J. Syst. Evol. Microbiol.">
        <title>The Global Catalogue of Microorganisms (GCM) 10K type strain sequencing project: providing services to taxonomists for standard genome sequencing and annotation.</title>
        <authorList>
            <consortium name="The Broad Institute Genomics Platform"/>
            <consortium name="The Broad Institute Genome Sequencing Center for Infectious Disease"/>
            <person name="Wu L."/>
            <person name="Ma J."/>
        </authorList>
    </citation>
    <scope>NUCLEOTIDE SEQUENCE [LARGE SCALE GENOMIC DNA]</scope>
    <source>
        <strain evidence="3">JCM 16704</strain>
    </source>
</reference>
<evidence type="ECO:0000313" key="3">
    <source>
        <dbReference type="Proteomes" id="UP001500101"/>
    </source>
</evidence>
<name>A0ABP7YPJ0_9SPHI</name>
<dbReference type="RefSeq" id="WP_344674298.1">
    <property type="nucleotide sequence ID" value="NZ_BAAAZI010000006.1"/>
</dbReference>
<accession>A0ABP7YPJ0</accession>
<evidence type="ECO:0000313" key="2">
    <source>
        <dbReference type="EMBL" id="GAA4139291.1"/>
    </source>
</evidence>
<feature type="signal peptide" evidence="1">
    <location>
        <begin position="1"/>
        <end position="26"/>
    </location>
</feature>
<gene>
    <name evidence="2" type="ORF">GCM10022216_17330</name>
</gene>
<comment type="caution">
    <text evidence="2">The sequence shown here is derived from an EMBL/GenBank/DDBJ whole genome shotgun (WGS) entry which is preliminary data.</text>
</comment>
<dbReference type="Gene3D" id="2.30.30.40">
    <property type="entry name" value="SH3 Domains"/>
    <property type="match status" value="1"/>
</dbReference>
<evidence type="ECO:0000256" key="1">
    <source>
        <dbReference type="SAM" id="SignalP"/>
    </source>
</evidence>
<organism evidence="2 3">
    <name type="scientific">Sphingobacterium kyonggiense</name>
    <dbReference type="NCBI Taxonomy" id="714075"/>
    <lineage>
        <taxon>Bacteria</taxon>
        <taxon>Pseudomonadati</taxon>
        <taxon>Bacteroidota</taxon>
        <taxon>Sphingobacteriia</taxon>
        <taxon>Sphingobacteriales</taxon>
        <taxon>Sphingobacteriaceae</taxon>
        <taxon>Sphingobacterium</taxon>
    </lineage>
</organism>